<organism evidence="2 3">
    <name type="scientific">Burkholderia humptydooensis MSMB43</name>
    <dbReference type="NCBI Taxonomy" id="441157"/>
    <lineage>
        <taxon>Bacteria</taxon>
        <taxon>Pseudomonadati</taxon>
        <taxon>Pseudomonadota</taxon>
        <taxon>Betaproteobacteria</taxon>
        <taxon>Burkholderiales</taxon>
        <taxon>Burkholderiaceae</taxon>
        <taxon>Burkholderia</taxon>
        <taxon>pseudomallei group</taxon>
    </lineage>
</organism>
<feature type="transmembrane region" description="Helical" evidence="1">
    <location>
        <begin position="24"/>
        <end position="45"/>
    </location>
</feature>
<evidence type="ECO:0000313" key="3">
    <source>
        <dbReference type="Proteomes" id="UP000004682"/>
    </source>
</evidence>
<name>A0ABN0G5L3_9BURK</name>
<keyword evidence="3" id="KW-1185">Reference proteome</keyword>
<proteinExistence type="predicted"/>
<keyword evidence="1" id="KW-0472">Membrane</keyword>
<keyword evidence="1" id="KW-0812">Transmembrane</keyword>
<evidence type="ECO:0000256" key="1">
    <source>
        <dbReference type="SAM" id="Phobius"/>
    </source>
</evidence>
<reference evidence="3" key="1">
    <citation type="journal article" date="2012" name="J. Bacteriol.">
        <title>Revised Genome Sequence of Burkholderia thailandensis MSMB43 with Improved Annotation.</title>
        <authorList>
            <person name="Zhuo Y."/>
            <person name="Liu L."/>
            <person name="Wang Q."/>
            <person name="Liu X."/>
            <person name="Ren B."/>
            <person name="Liu M."/>
            <person name="Ni P."/>
            <person name="Cheng Y.Q."/>
            <person name="Zhang L."/>
        </authorList>
    </citation>
    <scope>NUCLEOTIDE SEQUENCE [LARGE SCALE GENOMIC DNA]</scope>
    <source>
        <strain evidence="3">MSMB43</strain>
    </source>
</reference>
<accession>A0ABN0G5L3</accession>
<sequence length="187" mass="19565">MEDESMLDQLGLIPLGEAGTRGLLYAWLMVAIPIGIAVVVHLLIAPSPRTLACKRLAARQLSAAAAGADRAALDAALREGNHPIDTWLKRSKPEGSSSRADCGTLAQAAASSTAILVAVDLATREPDARLPESYVALIDKPIITMRSHFCRNASSAWSVLSTQSIADVRSIASGLIPCPASRGPSTV</sequence>
<dbReference type="EMBL" id="JH692063">
    <property type="protein sequence ID" value="EIP87446.1"/>
    <property type="molecule type" value="Genomic_DNA"/>
</dbReference>
<evidence type="ECO:0000313" key="2">
    <source>
        <dbReference type="EMBL" id="EIP87446.1"/>
    </source>
</evidence>
<dbReference type="Proteomes" id="UP000004682">
    <property type="component" value="Unassembled WGS sequence"/>
</dbReference>
<gene>
    <name evidence="2" type="ORF">A33K_15466</name>
</gene>
<keyword evidence="1" id="KW-1133">Transmembrane helix</keyword>
<protein>
    <submittedName>
        <fullName evidence="2">Uncharacterized protein</fullName>
    </submittedName>
</protein>